<keyword evidence="1" id="KW-0805">Transcription regulation</keyword>
<dbReference type="AlphaFoldDB" id="A0A370H5S4"/>
<evidence type="ECO:0000313" key="5">
    <source>
        <dbReference type="EMBL" id="RDI51742.1"/>
    </source>
</evidence>
<evidence type="ECO:0000256" key="1">
    <source>
        <dbReference type="ARBA" id="ARBA00023015"/>
    </source>
</evidence>
<dbReference type="Pfam" id="PF12625">
    <property type="entry name" value="Arabinose_bd"/>
    <property type="match status" value="1"/>
</dbReference>
<keyword evidence="6" id="KW-1185">Reference proteome</keyword>
<dbReference type="Gene3D" id="1.10.10.60">
    <property type="entry name" value="Homeodomain-like"/>
    <property type="match status" value="1"/>
</dbReference>
<dbReference type="GO" id="GO:0000976">
    <property type="term" value="F:transcription cis-regulatory region binding"/>
    <property type="evidence" value="ECO:0007669"/>
    <property type="project" value="TreeGrafter"/>
</dbReference>
<evidence type="ECO:0000256" key="2">
    <source>
        <dbReference type="ARBA" id="ARBA00023125"/>
    </source>
</evidence>
<evidence type="ECO:0000256" key="3">
    <source>
        <dbReference type="ARBA" id="ARBA00023163"/>
    </source>
</evidence>
<accession>A0A370H5S4</accession>
<comment type="caution">
    <text evidence="5">The sequence shown here is derived from an EMBL/GenBank/DDBJ whole genome shotgun (WGS) entry which is preliminary data.</text>
</comment>
<feature type="domain" description="HTH araC/xylS-type" evidence="4">
    <location>
        <begin position="236"/>
        <end position="332"/>
    </location>
</feature>
<dbReference type="EMBL" id="QQAZ01000004">
    <property type="protein sequence ID" value="RDI51742.1"/>
    <property type="molecule type" value="Genomic_DNA"/>
</dbReference>
<dbReference type="InterPro" id="IPR009057">
    <property type="entry name" value="Homeodomain-like_sf"/>
</dbReference>
<dbReference type="PROSITE" id="PS01124">
    <property type="entry name" value="HTH_ARAC_FAMILY_2"/>
    <property type="match status" value="1"/>
</dbReference>
<dbReference type="PRINTS" id="PR00032">
    <property type="entry name" value="HTHARAC"/>
</dbReference>
<reference evidence="5 6" key="1">
    <citation type="submission" date="2018-07" db="EMBL/GenBank/DDBJ databases">
        <title>Genomic Encyclopedia of Type Strains, Phase IV (KMG-IV): sequencing the most valuable type-strain genomes for metagenomic binning, comparative biology and taxonomic classification.</title>
        <authorList>
            <person name="Goeker M."/>
        </authorList>
    </citation>
    <scope>NUCLEOTIDE SEQUENCE [LARGE SCALE GENOMIC DNA]</scope>
    <source>
        <strain evidence="5 6">DSM 44952</strain>
    </source>
</reference>
<keyword evidence="2 5" id="KW-0238">DNA-binding</keyword>
<protein>
    <submittedName>
        <fullName evidence="5">AraC-like DNA-binding protein</fullName>
    </submittedName>
</protein>
<dbReference type="GO" id="GO:0003700">
    <property type="term" value="F:DNA-binding transcription factor activity"/>
    <property type="evidence" value="ECO:0007669"/>
    <property type="project" value="InterPro"/>
</dbReference>
<dbReference type="Pfam" id="PF12833">
    <property type="entry name" value="HTH_18"/>
    <property type="match status" value="1"/>
</dbReference>
<dbReference type="PANTHER" id="PTHR47894:SF1">
    <property type="entry name" value="HTH-TYPE TRANSCRIPTIONAL REGULATOR VQSM"/>
    <property type="match status" value="1"/>
</dbReference>
<dbReference type="InterPro" id="IPR020449">
    <property type="entry name" value="Tscrpt_reg_AraC-type_HTH"/>
</dbReference>
<evidence type="ECO:0000259" key="4">
    <source>
        <dbReference type="PROSITE" id="PS01124"/>
    </source>
</evidence>
<dbReference type="SUPFAM" id="SSF46689">
    <property type="entry name" value="Homeodomain-like"/>
    <property type="match status" value="1"/>
</dbReference>
<dbReference type="STRING" id="1210089.GCA_001613165_01262"/>
<name>A0A370H5S4_9NOCA</name>
<dbReference type="Proteomes" id="UP000255355">
    <property type="component" value="Unassembled WGS sequence"/>
</dbReference>
<dbReference type="GO" id="GO:0005829">
    <property type="term" value="C:cytosol"/>
    <property type="evidence" value="ECO:0007669"/>
    <property type="project" value="TreeGrafter"/>
</dbReference>
<keyword evidence="3" id="KW-0804">Transcription</keyword>
<sequence>MLPHSSVSVRMMVSVGQAHGLDETLLLEGTGITSGELADENAQIWPDQEFAVARNLIGHLGDLPGLGVQTARHATIGKGGMVGLAALVSPTIGDVLAITIRYQDLVSVAARYALEDRGDEVAIVVDGEAIPEDVRDFFVEREVAFVFMAGELLDVEIPVIGVEMQISAERGEELSAITPFDRHPTAFEQPRNVIVLPRSFLDHPMPQADSRTASALERQCREAFRQLLGASWRLTAKVRERLLSDPDRMPSMAEIAVELHVTVRTLRRRLADEGVTFRGLLNNVREIKAAELLRTSATVEDVARRLGYAETANFTHAFTRWRGMSPRAYRQSVLRK</sequence>
<dbReference type="InterPro" id="IPR018060">
    <property type="entry name" value="HTH_AraC"/>
</dbReference>
<organism evidence="5 6">
    <name type="scientific">Nocardia mexicana</name>
    <dbReference type="NCBI Taxonomy" id="279262"/>
    <lineage>
        <taxon>Bacteria</taxon>
        <taxon>Bacillati</taxon>
        <taxon>Actinomycetota</taxon>
        <taxon>Actinomycetes</taxon>
        <taxon>Mycobacteriales</taxon>
        <taxon>Nocardiaceae</taxon>
        <taxon>Nocardia</taxon>
    </lineage>
</organism>
<proteinExistence type="predicted"/>
<dbReference type="InterPro" id="IPR032687">
    <property type="entry name" value="AraC-type_N"/>
</dbReference>
<evidence type="ECO:0000313" key="6">
    <source>
        <dbReference type="Proteomes" id="UP000255355"/>
    </source>
</evidence>
<gene>
    <name evidence="5" type="ORF">DFR68_104226</name>
</gene>
<dbReference type="SMART" id="SM00342">
    <property type="entry name" value="HTH_ARAC"/>
    <property type="match status" value="1"/>
</dbReference>
<dbReference type="PANTHER" id="PTHR47894">
    <property type="entry name" value="HTH-TYPE TRANSCRIPTIONAL REGULATOR GADX"/>
    <property type="match status" value="1"/>
</dbReference>